<evidence type="ECO:0000313" key="3">
    <source>
        <dbReference type="EMBL" id="SPX61816.1"/>
    </source>
</evidence>
<dbReference type="Proteomes" id="UP000251942">
    <property type="component" value="Unassembled WGS sequence"/>
</dbReference>
<name>A0A0W0TLI2_9GAMM</name>
<organism evidence="2 4">
    <name type="scientific">Legionella feeleii</name>
    <dbReference type="NCBI Taxonomy" id="453"/>
    <lineage>
        <taxon>Bacteria</taxon>
        <taxon>Pseudomonadati</taxon>
        <taxon>Pseudomonadota</taxon>
        <taxon>Gammaproteobacteria</taxon>
        <taxon>Legionellales</taxon>
        <taxon>Legionellaceae</taxon>
        <taxon>Legionella</taxon>
    </lineage>
</organism>
<sequence length="155" mass="17504">MSNLFFNQNGLPVYGKLQQQNEIDALMTRLRQAHQALQQLKQDIDKRCEKLQGVFNFLDGKQALYQQLTEQYQQTPTASLALRINKLGQAIGDLLSKLEASQPEKVIADLSSRYEELKAQLALKEALILNSNPGMTQKYEFVEEDGDSFSPAAKL</sequence>
<evidence type="ECO:0000313" key="4">
    <source>
        <dbReference type="Proteomes" id="UP000054698"/>
    </source>
</evidence>
<dbReference type="Proteomes" id="UP000054698">
    <property type="component" value="Unassembled WGS sequence"/>
</dbReference>
<proteinExistence type="predicted"/>
<dbReference type="PATRIC" id="fig|453.4.peg.2430"/>
<dbReference type="EMBL" id="UASS01000022">
    <property type="protein sequence ID" value="SPX61816.1"/>
    <property type="molecule type" value="Genomic_DNA"/>
</dbReference>
<feature type="coiled-coil region" evidence="1">
    <location>
        <begin position="16"/>
        <end position="50"/>
    </location>
</feature>
<dbReference type="AlphaFoldDB" id="A0A0W0TLI2"/>
<dbReference type="EMBL" id="LNYB01000081">
    <property type="protein sequence ID" value="KTC96419.1"/>
    <property type="molecule type" value="Genomic_DNA"/>
</dbReference>
<evidence type="ECO:0000313" key="2">
    <source>
        <dbReference type="EMBL" id="KTC96419.1"/>
    </source>
</evidence>
<keyword evidence="4" id="KW-1185">Reference proteome</keyword>
<gene>
    <name evidence="2" type="ORF">Lfee_2217</name>
    <name evidence="3" type="ORF">NCTC12022_02568</name>
</gene>
<keyword evidence="1" id="KW-0175">Coiled coil</keyword>
<evidence type="ECO:0000256" key="1">
    <source>
        <dbReference type="SAM" id="Coils"/>
    </source>
</evidence>
<evidence type="ECO:0000313" key="5">
    <source>
        <dbReference type="Proteomes" id="UP000251942"/>
    </source>
</evidence>
<dbReference type="OrthoDB" id="5639097at2"/>
<dbReference type="RefSeq" id="WP_058446786.1">
    <property type="nucleotide sequence ID" value="NZ_CAAAHT010000001.1"/>
</dbReference>
<dbReference type="STRING" id="453.Lfee_2217"/>
<accession>A0A0W0TLI2</accession>
<protein>
    <submittedName>
        <fullName evidence="2">Uncharacterized protein</fullName>
    </submittedName>
</protein>
<reference evidence="3 5" key="2">
    <citation type="submission" date="2018-06" db="EMBL/GenBank/DDBJ databases">
        <authorList>
            <consortium name="Pathogen Informatics"/>
            <person name="Doyle S."/>
        </authorList>
    </citation>
    <scope>NUCLEOTIDE SEQUENCE [LARGE SCALE GENOMIC DNA]</scope>
    <source>
        <strain evidence="3 5">NCTC12022</strain>
    </source>
</reference>
<reference evidence="2 4" key="1">
    <citation type="submission" date="2015-11" db="EMBL/GenBank/DDBJ databases">
        <title>Genomic analysis of 38 Legionella species identifies large and diverse effector repertoires.</title>
        <authorList>
            <person name="Burstein D."/>
            <person name="Amaro F."/>
            <person name="Zusman T."/>
            <person name="Lifshitz Z."/>
            <person name="Cohen O."/>
            <person name="Gilbert J.A."/>
            <person name="Pupko T."/>
            <person name="Shuman H.A."/>
            <person name="Segal G."/>
        </authorList>
    </citation>
    <scope>NUCLEOTIDE SEQUENCE [LARGE SCALE GENOMIC DNA]</scope>
    <source>
        <strain evidence="2 4">WO-44C</strain>
    </source>
</reference>